<gene>
    <name evidence="9" type="ORF">Z517_08429</name>
</gene>
<evidence type="ECO:0008006" key="11">
    <source>
        <dbReference type="Google" id="ProtNLM"/>
    </source>
</evidence>
<dbReference type="Pfam" id="PF13738">
    <property type="entry name" value="Pyr_redox_3"/>
    <property type="match status" value="1"/>
</dbReference>
<evidence type="ECO:0000256" key="8">
    <source>
        <dbReference type="SAM" id="MobiDB-lite"/>
    </source>
</evidence>
<evidence type="ECO:0000313" key="10">
    <source>
        <dbReference type="Proteomes" id="UP000053029"/>
    </source>
</evidence>
<comment type="cofactor">
    <cofactor evidence="1">
        <name>FAD</name>
        <dbReference type="ChEBI" id="CHEBI:57692"/>
    </cofactor>
</comment>
<evidence type="ECO:0000256" key="5">
    <source>
        <dbReference type="ARBA" id="ARBA00022857"/>
    </source>
</evidence>
<keyword evidence="5" id="KW-0521">NADP</keyword>
<comment type="similarity">
    <text evidence="2">Belongs to the FAD-binding monooxygenase family.</text>
</comment>
<dbReference type="RefSeq" id="XP_013282399.1">
    <property type="nucleotide sequence ID" value="XM_013426945.1"/>
</dbReference>
<sequence>MAPTVANGEVDFNPEALQQKYNAERDKRLHNGGPTQFRHSRPKDLNDMLKDPYVSPDFKRDPVKAVYDVLIVGAGYTGIQVAARLITKGYTNICVVEKGGDVGGTWYWNRYPGIQCDIDAYIYMPLLEEMGTIPTRKYVSGKELYEHAQNIARKYGINERSLFQTEVTKMTWLDDEHLWKIETDRDDDIRARWVLPAHGPLHTPKFPGIPGIDTFQGKSFHSCRWDYSYTGGSPEDPKLVGLRDKRVGIIGTGATGVQIVPRVAEWAKHLYVFQRTPSSVDARNNKDTDSKWASALQPGWQRERMENFTTIINGGATETDLVDDGWTDAVRSTPGFFGTGSDDVDNNAVAERLKLADFKKMEYIRRRVEQIVHDASTAEKLKPYYQQFCKRPCFHDDYLQAFNRENVTLVDTDGRGVEAVTPKGMVVNGGQEIELDCIIYATGFDFGGDFSEDNGKVFGRHGLSLSEKWSDKNGGPSTFQGWAINGFPNMFILGPTQSAPNPNWTHSMMEMGTHFLYVLDECKRRGIEVLEVSPEAERSWVDHVLLKSQARKDFLMQCTPGYYNNEGVVDEKTLRAQPYGGGGLEFNAILAEWRRRNELEGFLIQPEGETTVEAAKPLSNELNGSSSGEDKTSTEVAQSRPLELL</sequence>
<dbReference type="VEuPathDB" id="FungiDB:Z517_08429"/>
<dbReference type="PANTHER" id="PTHR43098">
    <property type="entry name" value="L-ORNITHINE N(5)-MONOOXYGENASE-RELATED"/>
    <property type="match status" value="1"/>
</dbReference>
<evidence type="ECO:0000256" key="1">
    <source>
        <dbReference type="ARBA" id="ARBA00001974"/>
    </source>
</evidence>
<dbReference type="InterPro" id="IPR036188">
    <property type="entry name" value="FAD/NAD-bd_sf"/>
</dbReference>
<evidence type="ECO:0000256" key="2">
    <source>
        <dbReference type="ARBA" id="ARBA00010139"/>
    </source>
</evidence>
<reference evidence="9 10" key="1">
    <citation type="submission" date="2015-01" db="EMBL/GenBank/DDBJ databases">
        <title>The Genome Sequence of Fonsecaea pedrosoi CBS 271.37.</title>
        <authorList>
            <consortium name="The Broad Institute Genomics Platform"/>
            <person name="Cuomo C."/>
            <person name="de Hoog S."/>
            <person name="Gorbushina A."/>
            <person name="Stielow B."/>
            <person name="Teixiera M."/>
            <person name="Abouelleil A."/>
            <person name="Chapman S.B."/>
            <person name="Priest M."/>
            <person name="Young S.K."/>
            <person name="Wortman J."/>
            <person name="Nusbaum C."/>
            <person name="Birren B."/>
        </authorList>
    </citation>
    <scope>NUCLEOTIDE SEQUENCE [LARGE SCALE GENOMIC DNA]</scope>
    <source>
        <strain evidence="9 10">CBS 271.37</strain>
    </source>
</reference>
<keyword evidence="6" id="KW-0560">Oxidoreductase</keyword>
<keyword evidence="10" id="KW-1185">Reference proteome</keyword>
<organism evidence="9 10">
    <name type="scientific">Fonsecaea pedrosoi CBS 271.37</name>
    <dbReference type="NCBI Taxonomy" id="1442368"/>
    <lineage>
        <taxon>Eukaryota</taxon>
        <taxon>Fungi</taxon>
        <taxon>Dikarya</taxon>
        <taxon>Ascomycota</taxon>
        <taxon>Pezizomycotina</taxon>
        <taxon>Eurotiomycetes</taxon>
        <taxon>Chaetothyriomycetidae</taxon>
        <taxon>Chaetothyriales</taxon>
        <taxon>Herpotrichiellaceae</taxon>
        <taxon>Fonsecaea</taxon>
    </lineage>
</organism>
<feature type="region of interest" description="Disordered" evidence="8">
    <location>
        <begin position="24"/>
        <end position="46"/>
    </location>
</feature>
<dbReference type="Gene3D" id="3.50.50.60">
    <property type="entry name" value="FAD/NAD(P)-binding domain"/>
    <property type="match status" value="2"/>
</dbReference>
<dbReference type="AlphaFoldDB" id="A0A0D2DLR5"/>
<accession>A0A0D2DLR5</accession>
<dbReference type="PANTHER" id="PTHR43098:SF4">
    <property type="entry name" value="BLR3857 PROTEIN"/>
    <property type="match status" value="1"/>
</dbReference>
<evidence type="ECO:0000256" key="6">
    <source>
        <dbReference type="ARBA" id="ARBA00023002"/>
    </source>
</evidence>
<dbReference type="FunFam" id="3.50.50.60:FF:000341">
    <property type="entry name" value="Baeyer-Villiger monooxygenase"/>
    <property type="match status" value="1"/>
</dbReference>
<keyword evidence="3" id="KW-0285">Flavoprotein</keyword>
<evidence type="ECO:0000313" key="9">
    <source>
        <dbReference type="EMBL" id="KIW78591.1"/>
    </source>
</evidence>
<feature type="region of interest" description="Disordered" evidence="8">
    <location>
        <begin position="617"/>
        <end position="645"/>
    </location>
</feature>
<evidence type="ECO:0000256" key="7">
    <source>
        <dbReference type="ARBA" id="ARBA00023033"/>
    </source>
</evidence>
<dbReference type="SUPFAM" id="SSF51905">
    <property type="entry name" value="FAD/NAD(P)-binding domain"/>
    <property type="match status" value="1"/>
</dbReference>
<dbReference type="GO" id="GO:0004497">
    <property type="term" value="F:monooxygenase activity"/>
    <property type="evidence" value="ECO:0007669"/>
    <property type="project" value="UniProtKB-KW"/>
</dbReference>
<proteinExistence type="inferred from homology"/>
<keyword evidence="4" id="KW-0274">FAD</keyword>
<dbReference type="GeneID" id="25307919"/>
<keyword evidence="7" id="KW-0503">Monooxygenase</keyword>
<dbReference type="OrthoDB" id="66881at2759"/>
<dbReference type="HOGENOM" id="CLU_006937_8_2_1"/>
<dbReference type="Proteomes" id="UP000053029">
    <property type="component" value="Unassembled WGS sequence"/>
</dbReference>
<evidence type="ECO:0000256" key="3">
    <source>
        <dbReference type="ARBA" id="ARBA00022630"/>
    </source>
</evidence>
<dbReference type="InterPro" id="IPR050775">
    <property type="entry name" value="FAD-binding_Monooxygenases"/>
</dbReference>
<evidence type="ECO:0000256" key="4">
    <source>
        <dbReference type="ARBA" id="ARBA00022827"/>
    </source>
</evidence>
<dbReference type="EMBL" id="KN846973">
    <property type="protein sequence ID" value="KIW78591.1"/>
    <property type="molecule type" value="Genomic_DNA"/>
</dbReference>
<name>A0A0D2DLR5_9EURO</name>
<protein>
    <recommendedName>
        <fullName evidence="11">FAD/NAD(P)-binding domain-containing protein</fullName>
    </recommendedName>
</protein>